<sequence length="361" mass="38339">MAPGALVRAYSLVIALLVIIFGSIAGYLYNKFSTLAGMDFTPPPVVIAAGRATDETWATELEAVGTIAAVRGVQLAAEASGEVTEINVVSGQQVEAGQLMLVLNDSVEKASRERQEANLALAKLLFERDSSLVEQNSIPQTQYDRSRADLESAVAQLAETEARLDNKRIVAPFDGTVGIVRAKLGDYIASGDPITTLQDLTELEVDFSVPARHTPRLRPGLAVAVSTAAFPDQVFPATLQALDAQVDAGTRNLSLRATLEPAEGLLPGMFARLTIDLGQPRQVITVPETAVSYSLQGNIVWVIEDNDGAPVAQPRVVTTGDSRDGRIVVNEGIAVGDQVVIAGQNKLTRGARIAIDDTVDM</sequence>
<accession>A0A918XDX8</accession>
<proteinExistence type="inferred from homology"/>
<feature type="transmembrane region" description="Helical" evidence="5">
    <location>
        <begin position="6"/>
        <end position="29"/>
    </location>
</feature>
<dbReference type="Proteomes" id="UP000644693">
    <property type="component" value="Unassembled WGS sequence"/>
</dbReference>
<dbReference type="SUPFAM" id="SSF111369">
    <property type="entry name" value="HlyD-like secretion proteins"/>
    <property type="match status" value="1"/>
</dbReference>
<dbReference type="NCBIfam" id="TIGR01730">
    <property type="entry name" value="RND_mfp"/>
    <property type="match status" value="1"/>
</dbReference>
<feature type="domain" description="Multidrug resistance protein MdtA-like alpha-helical hairpin" evidence="6">
    <location>
        <begin position="108"/>
        <end position="167"/>
    </location>
</feature>
<comment type="similarity">
    <text evidence="2">Belongs to the membrane fusion protein (MFP) (TC 8.A.1) family.</text>
</comment>
<evidence type="ECO:0000259" key="8">
    <source>
        <dbReference type="Pfam" id="PF25954"/>
    </source>
</evidence>
<evidence type="ECO:0000256" key="4">
    <source>
        <dbReference type="SAM" id="Coils"/>
    </source>
</evidence>
<dbReference type="InterPro" id="IPR058624">
    <property type="entry name" value="MdtA-like_HH"/>
</dbReference>
<dbReference type="Gene3D" id="2.40.30.170">
    <property type="match status" value="1"/>
</dbReference>
<keyword evidence="3" id="KW-0813">Transport</keyword>
<evidence type="ECO:0000256" key="5">
    <source>
        <dbReference type="SAM" id="Phobius"/>
    </source>
</evidence>
<keyword evidence="5" id="KW-0472">Membrane</keyword>
<dbReference type="Pfam" id="PF25967">
    <property type="entry name" value="RND-MFP_C"/>
    <property type="match status" value="1"/>
</dbReference>
<dbReference type="PANTHER" id="PTHR30469:SF11">
    <property type="entry name" value="BLL4320 PROTEIN"/>
    <property type="match status" value="1"/>
</dbReference>
<keyword evidence="5" id="KW-1133">Transmembrane helix</keyword>
<feature type="coiled-coil region" evidence="4">
    <location>
        <begin position="107"/>
        <end position="170"/>
    </location>
</feature>
<reference evidence="10" key="1">
    <citation type="journal article" date="2014" name="Int. J. Syst. Evol. Microbiol.">
        <title>Complete genome sequence of Corynebacterium casei LMG S-19264T (=DSM 44701T), isolated from a smear-ripened cheese.</title>
        <authorList>
            <consortium name="US DOE Joint Genome Institute (JGI-PGF)"/>
            <person name="Walter F."/>
            <person name="Albersmeier A."/>
            <person name="Kalinowski J."/>
            <person name="Ruckert C."/>
        </authorList>
    </citation>
    <scope>NUCLEOTIDE SEQUENCE</scope>
    <source>
        <strain evidence="10">KCTC 23430</strain>
    </source>
</reference>
<feature type="domain" description="CusB-like beta-barrel" evidence="8">
    <location>
        <begin position="205"/>
        <end position="275"/>
    </location>
</feature>
<organism evidence="10 11">
    <name type="scientific">Parahalioglobus pacificus</name>
    <dbReference type="NCBI Taxonomy" id="930806"/>
    <lineage>
        <taxon>Bacteria</taxon>
        <taxon>Pseudomonadati</taxon>
        <taxon>Pseudomonadota</taxon>
        <taxon>Gammaproteobacteria</taxon>
        <taxon>Cellvibrionales</taxon>
        <taxon>Halieaceae</taxon>
        <taxon>Parahalioglobus</taxon>
    </lineage>
</organism>
<comment type="caution">
    <text evidence="10">The sequence shown here is derived from an EMBL/GenBank/DDBJ whole genome shotgun (WGS) entry which is preliminary data.</text>
</comment>
<evidence type="ECO:0000259" key="6">
    <source>
        <dbReference type="Pfam" id="PF25876"/>
    </source>
</evidence>
<keyword evidence="4" id="KW-0175">Coiled coil</keyword>
<gene>
    <name evidence="10" type="ORF">GCM10007053_06370</name>
</gene>
<dbReference type="GO" id="GO:0015562">
    <property type="term" value="F:efflux transmembrane transporter activity"/>
    <property type="evidence" value="ECO:0007669"/>
    <property type="project" value="TreeGrafter"/>
</dbReference>
<name>A0A918XDX8_9GAMM</name>
<evidence type="ECO:0000256" key="1">
    <source>
        <dbReference type="ARBA" id="ARBA00004196"/>
    </source>
</evidence>
<dbReference type="Gene3D" id="2.40.420.20">
    <property type="match status" value="1"/>
</dbReference>
<dbReference type="InterPro" id="IPR006143">
    <property type="entry name" value="RND_pump_MFP"/>
</dbReference>
<dbReference type="Gene3D" id="1.10.287.470">
    <property type="entry name" value="Helix hairpin bin"/>
    <property type="match status" value="1"/>
</dbReference>
<dbReference type="InterPro" id="IPR058792">
    <property type="entry name" value="Beta-barrel_RND_2"/>
</dbReference>
<evidence type="ECO:0000259" key="9">
    <source>
        <dbReference type="Pfam" id="PF25967"/>
    </source>
</evidence>
<evidence type="ECO:0000256" key="3">
    <source>
        <dbReference type="ARBA" id="ARBA00022448"/>
    </source>
</evidence>
<dbReference type="EMBL" id="BMYM01000001">
    <property type="protein sequence ID" value="GHD27719.1"/>
    <property type="molecule type" value="Genomic_DNA"/>
</dbReference>
<protein>
    <submittedName>
        <fullName evidence="10">Resistance-nodulation-cell division (RND) efflux membrane fusion protein</fullName>
    </submittedName>
</protein>
<evidence type="ECO:0000256" key="2">
    <source>
        <dbReference type="ARBA" id="ARBA00009477"/>
    </source>
</evidence>
<reference evidence="10" key="2">
    <citation type="submission" date="2020-09" db="EMBL/GenBank/DDBJ databases">
        <authorList>
            <person name="Sun Q."/>
            <person name="Kim S."/>
        </authorList>
    </citation>
    <scope>NUCLEOTIDE SEQUENCE</scope>
    <source>
        <strain evidence="10">KCTC 23430</strain>
    </source>
</reference>
<dbReference type="Gene3D" id="2.40.50.100">
    <property type="match status" value="1"/>
</dbReference>
<comment type="subcellular location">
    <subcellularLocation>
        <location evidence="1">Cell envelope</location>
    </subcellularLocation>
</comment>
<dbReference type="GO" id="GO:1990281">
    <property type="term" value="C:efflux pump complex"/>
    <property type="evidence" value="ECO:0007669"/>
    <property type="project" value="TreeGrafter"/>
</dbReference>
<evidence type="ECO:0000313" key="11">
    <source>
        <dbReference type="Proteomes" id="UP000644693"/>
    </source>
</evidence>
<dbReference type="Pfam" id="PF25954">
    <property type="entry name" value="Beta-barrel_RND_2"/>
    <property type="match status" value="1"/>
</dbReference>
<dbReference type="FunFam" id="2.40.30.170:FF:000010">
    <property type="entry name" value="Efflux RND transporter periplasmic adaptor subunit"/>
    <property type="match status" value="1"/>
</dbReference>
<feature type="domain" description="Multidrug resistance protein MdtA-like C-terminal permuted SH3" evidence="9">
    <location>
        <begin position="282"/>
        <end position="344"/>
    </location>
</feature>
<feature type="domain" description="Multidrug resistance protein MdtA-like barrel-sandwich hybrid" evidence="7">
    <location>
        <begin position="73"/>
        <end position="193"/>
    </location>
</feature>
<dbReference type="Pfam" id="PF25876">
    <property type="entry name" value="HH_MFP_RND"/>
    <property type="match status" value="1"/>
</dbReference>
<keyword evidence="11" id="KW-1185">Reference proteome</keyword>
<dbReference type="PANTHER" id="PTHR30469">
    <property type="entry name" value="MULTIDRUG RESISTANCE PROTEIN MDTA"/>
    <property type="match status" value="1"/>
</dbReference>
<keyword evidence="5" id="KW-0812">Transmembrane</keyword>
<dbReference type="AlphaFoldDB" id="A0A918XDX8"/>
<dbReference type="InterPro" id="IPR058627">
    <property type="entry name" value="MdtA-like_C"/>
</dbReference>
<evidence type="ECO:0000313" key="10">
    <source>
        <dbReference type="EMBL" id="GHD27719.1"/>
    </source>
</evidence>
<evidence type="ECO:0000259" key="7">
    <source>
        <dbReference type="Pfam" id="PF25917"/>
    </source>
</evidence>
<dbReference type="Pfam" id="PF25917">
    <property type="entry name" value="BSH_RND"/>
    <property type="match status" value="1"/>
</dbReference>
<dbReference type="InterPro" id="IPR058625">
    <property type="entry name" value="MdtA-like_BSH"/>
</dbReference>